<comment type="subcellular location">
    <subcellularLocation>
        <location evidence="2">Periplasm</location>
    </subcellularLocation>
</comment>
<sequence length="447" mass="49016">MKLLLLWVSLLPVLVFANAEVKGVRSWLAPDNTRLVFDLSGPVEHRLFTLSNPDRIVIDVSDTRLQTDFDQLSLDESPIDAIRYSHSEGTLRIVLDLKDQVRLRPKSFDLPPNDQYGHRLVVDLENQAVAAVSAPVVSATPPADGQGQLRDIVIAIDAGHGGEDPGAVGGNGTREKDIVLAIALALKRVVDAQQGYKAVMIRDGDYFVSLRNRSLRARQANADLFISIHADGWKTPRARGASVWVLSERGASSEMGRWLASRENSSDLIGGVGSVSLEDKDEVLASVLLDMSMTASRTGSREVAGIIHSNLEQFARMHKSNVEMANFAVLRSPDVPSILVETGFITNPQEEAQLRTAAYQQRMAQAIFQGVNNYFWQKPPDMTWIAWHKRQGGTSLASVDRTHRVQPGDTLSVIAVRNGVSVTALREANQINGDRIRIGQVLRIPAG</sequence>
<comment type="similarity">
    <text evidence="3">Belongs to the N-acetylmuramoyl-L-alanine amidase 3 family.</text>
</comment>
<dbReference type="Pfam" id="PF11741">
    <property type="entry name" value="AMIN"/>
    <property type="match status" value="1"/>
</dbReference>
<dbReference type="CDD" id="cd00118">
    <property type="entry name" value="LysM"/>
    <property type="match status" value="1"/>
</dbReference>
<evidence type="ECO:0000256" key="7">
    <source>
        <dbReference type="ARBA" id="ARBA00022801"/>
    </source>
</evidence>
<organism evidence="11 12">
    <name type="scientific">Nitrincola iocasae</name>
    <dbReference type="NCBI Taxonomy" id="2614693"/>
    <lineage>
        <taxon>Bacteria</taxon>
        <taxon>Pseudomonadati</taxon>
        <taxon>Pseudomonadota</taxon>
        <taxon>Gammaproteobacteria</taxon>
        <taxon>Oceanospirillales</taxon>
        <taxon>Oceanospirillaceae</taxon>
        <taxon>Nitrincola</taxon>
    </lineage>
</organism>
<dbReference type="Gene3D" id="3.10.350.10">
    <property type="entry name" value="LysM domain"/>
    <property type="match status" value="1"/>
</dbReference>
<dbReference type="EC" id="3.5.1.28" evidence="4"/>
<dbReference type="InterPro" id="IPR021731">
    <property type="entry name" value="AMIN_dom"/>
</dbReference>
<keyword evidence="12" id="KW-1185">Reference proteome</keyword>
<dbReference type="Pfam" id="PF01520">
    <property type="entry name" value="Amidase_3"/>
    <property type="match status" value="1"/>
</dbReference>
<dbReference type="Pfam" id="PF01476">
    <property type="entry name" value="LysM"/>
    <property type="match status" value="1"/>
</dbReference>
<dbReference type="InterPro" id="IPR002508">
    <property type="entry name" value="MurNAc-LAA_cat"/>
</dbReference>
<keyword evidence="5" id="KW-0732">Signal</keyword>
<evidence type="ECO:0000256" key="1">
    <source>
        <dbReference type="ARBA" id="ARBA00001561"/>
    </source>
</evidence>
<evidence type="ECO:0000256" key="9">
    <source>
        <dbReference type="ARBA" id="ARBA00074581"/>
    </source>
</evidence>
<dbReference type="AlphaFoldDB" id="A0A5J6LL31"/>
<dbReference type="GO" id="GO:0009253">
    <property type="term" value="P:peptidoglycan catabolic process"/>
    <property type="evidence" value="ECO:0007669"/>
    <property type="project" value="InterPro"/>
</dbReference>
<dbReference type="SMART" id="SM00646">
    <property type="entry name" value="Ami_3"/>
    <property type="match status" value="1"/>
</dbReference>
<dbReference type="SUPFAM" id="SSF54106">
    <property type="entry name" value="LysM domain"/>
    <property type="match status" value="1"/>
</dbReference>
<name>A0A5J6LL31_9GAMM</name>
<keyword evidence="7" id="KW-0378">Hydrolase</keyword>
<dbReference type="FunFam" id="3.40.630.40:FF:000001">
    <property type="entry name" value="N-acetylmuramoyl-L-alanine amidase"/>
    <property type="match status" value="1"/>
</dbReference>
<keyword evidence="6" id="KW-0574">Periplasm</keyword>
<evidence type="ECO:0000256" key="6">
    <source>
        <dbReference type="ARBA" id="ARBA00022764"/>
    </source>
</evidence>
<dbReference type="Gene3D" id="2.60.40.3500">
    <property type="match status" value="1"/>
</dbReference>
<dbReference type="GO" id="GO:0071555">
    <property type="term" value="P:cell wall organization"/>
    <property type="evidence" value="ECO:0007669"/>
    <property type="project" value="UniProtKB-KW"/>
</dbReference>
<dbReference type="PANTHER" id="PTHR30404">
    <property type="entry name" value="N-ACETYLMURAMOYL-L-ALANINE AMIDASE"/>
    <property type="match status" value="1"/>
</dbReference>
<evidence type="ECO:0000256" key="2">
    <source>
        <dbReference type="ARBA" id="ARBA00004418"/>
    </source>
</evidence>
<dbReference type="InterPro" id="IPR036779">
    <property type="entry name" value="LysM_dom_sf"/>
</dbReference>
<dbReference type="PANTHER" id="PTHR30404:SF0">
    <property type="entry name" value="N-ACETYLMURAMOYL-L-ALANINE AMIDASE AMIC"/>
    <property type="match status" value="1"/>
</dbReference>
<evidence type="ECO:0000256" key="4">
    <source>
        <dbReference type="ARBA" id="ARBA00011901"/>
    </source>
</evidence>
<reference evidence="11 12" key="1">
    <citation type="submission" date="2019-09" db="EMBL/GenBank/DDBJ databases">
        <title>Nitrincola iocasae sp. nov., a bacterium isolated from the sediment collected at a cold seep field in South China Sea.</title>
        <authorList>
            <person name="Zhang H."/>
            <person name="Wang H."/>
            <person name="Li C."/>
        </authorList>
    </citation>
    <scope>NUCLEOTIDE SEQUENCE [LARGE SCALE GENOMIC DNA]</scope>
    <source>
        <strain evidence="11 12">KXZD1103</strain>
    </source>
</reference>
<accession>A0A5J6LL31</accession>
<dbReference type="InterPro" id="IPR050695">
    <property type="entry name" value="N-acetylmuramoyl_amidase_3"/>
</dbReference>
<dbReference type="EMBL" id="CP044222">
    <property type="protein sequence ID" value="QEW08631.1"/>
    <property type="molecule type" value="Genomic_DNA"/>
</dbReference>
<dbReference type="GO" id="GO:0008745">
    <property type="term" value="F:N-acetylmuramoyl-L-alanine amidase activity"/>
    <property type="evidence" value="ECO:0007669"/>
    <property type="project" value="UniProtKB-EC"/>
</dbReference>
<dbReference type="SMART" id="SM00257">
    <property type="entry name" value="LysM"/>
    <property type="match status" value="1"/>
</dbReference>
<keyword evidence="8" id="KW-0961">Cell wall biogenesis/degradation</keyword>
<evidence type="ECO:0000313" key="12">
    <source>
        <dbReference type="Proteomes" id="UP000325606"/>
    </source>
</evidence>
<gene>
    <name evidence="11" type="ORF">F5I99_14620</name>
</gene>
<dbReference type="KEGG" id="nik:F5I99_14620"/>
<evidence type="ECO:0000259" key="10">
    <source>
        <dbReference type="PROSITE" id="PS51782"/>
    </source>
</evidence>
<dbReference type="InterPro" id="IPR018392">
    <property type="entry name" value="LysM"/>
</dbReference>
<dbReference type="PROSITE" id="PS51782">
    <property type="entry name" value="LYSM"/>
    <property type="match status" value="1"/>
</dbReference>
<comment type="catalytic activity">
    <reaction evidence="1">
        <text>Hydrolyzes the link between N-acetylmuramoyl residues and L-amino acid residues in certain cell-wall glycopeptides.</text>
        <dbReference type="EC" id="3.5.1.28"/>
    </reaction>
</comment>
<evidence type="ECO:0000313" key="11">
    <source>
        <dbReference type="EMBL" id="QEW08631.1"/>
    </source>
</evidence>
<protein>
    <recommendedName>
        <fullName evidence="9">N-acetylmuramoyl-L-alanine amidase AmiC</fullName>
        <ecNumber evidence="4">3.5.1.28</ecNumber>
    </recommendedName>
</protein>
<evidence type="ECO:0000256" key="8">
    <source>
        <dbReference type="ARBA" id="ARBA00023316"/>
    </source>
</evidence>
<dbReference type="SUPFAM" id="SSF53187">
    <property type="entry name" value="Zn-dependent exopeptidases"/>
    <property type="match status" value="1"/>
</dbReference>
<dbReference type="Proteomes" id="UP000325606">
    <property type="component" value="Chromosome"/>
</dbReference>
<feature type="domain" description="LysM" evidence="10">
    <location>
        <begin position="401"/>
        <end position="444"/>
    </location>
</feature>
<dbReference type="CDD" id="cd02696">
    <property type="entry name" value="MurNAc-LAA"/>
    <property type="match status" value="1"/>
</dbReference>
<evidence type="ECO:0000256" key="5">
    <source>
        <dbReference type="ARBA" id="ARBA00022729"/>
    </source>
</evidence>
<dbReference type="Gene3D" id="3.40.630.40">
    <property type="entry name" value="Zn-dependent exopeptidases"/>
    <property type="match status" value="1"/>
</dbReference>
<dbReference type="GO" id="GO:0030288">
    <property type="term" value="C:outer membrane-bounded periplasmic space"/>
    <property type="evidence" value="ECO:0007669"/>
    <property type="project" value="TreeGrafter"/>
</dbReference>
<proteinExistence type="inferred from homology"/>
<evidence type="ECO:0000256" key="3">
    <source>
        <dbReference type="ARBA" id="ARBA00010860"/>
    </source>
</evidence>